<comment type="caution">
    <text evidence="2">The sequence shown here is derived from an EMBL/GenBank/DDBJ whole genome shotgun (WGS) entry which is preliminary data.</text>
</comment>
<organism evidence="2 3">
    <name type="scientific">Pseudomonas putida</name>
    <name type="common">Arthrobacter siderocapsulatus</name>
    <dbReference type="NCBI Taxonomy" id="303"/>
    <lineage>
        <taxon>Bacteria</taxon>
        <taxon>Pseudomonadati</taxon>
        <taxon>Pseudomonadota</taxon>
        <taxon>Gammaproteobacteria</taxon>
        <taxon>Pseudomonadales</taxon>
        <taxon>Pseudomonadaceae</taxon>
        <taxon>Pseudomonas</taxon>
    </lineage>
</organism>
<feature type="domain" description="Reverse transcriptase" evidence="1">
    <location>
        <begin position="1"/>
        <end position="261"/>
    </location>
</feature>
<dbReference type="EMBL" id="PDKZ01000002">
    <property type="protein sequence ID" value="PHH39271.1"/>
    <property type="molecule type" value="Genomic_DNA"/>
</dbReference>
<gene>
    <name evidence="2" type="ORF">CRX57_03515</name>
</gene>
<evidence type="ECO:0000259" key="1">
    <source>
        <dbReference type="PROSITE" id="PS50878"/>
    </source>
</evidence>
<sequence length="421" mass="49237">MIESPFTIRNLARFVARNRNDDSSDIKADYELVASEILKKIDAGTVFYDAILDFPLNNKTALTYTTEEAKVTSKLIIRNLELNARIKQPNRSEIISALLSSLRDGTPYRAHKYDIKSFYESINRSAVLTMLEDESLCSLKTLKLVKILFRVLDEKNIKGLPRGLDISAYLSEIYLRHFDTKLRRLEHVNFYARFVDDIIILTSNDKAEEITTHVKNLLSDDLTLHDYGKRTDIEVRKSEIPDKNNNSREHFETLNYLGYEFRIFNTYLTNNDFRAKRKVEVEISLNKIKKIKSRLFSSLLSYCSSKKSPSDFILLQKRLKALTGNYEINASGTNVIIKTGIYFNYHHRTPKQNCRLTELDRTFRRVLFSQTHPLFKRISASLLPHQKRQLSGFSFVKGFKDITYYSFTYKELTKIRMHWNK</sequence>
<accession>A0A2C5W5T9</accession>
<dbReference type="NCBIfam" id="NF041747">
    <property type="entry name" value="Drt3a"/>
    <property type="match status" value="1"/>
</dbReference>
<dbReference type="CDD" id="cd01646">
    <property type="entry name" value="RT_Bac_retron_I"/>
    <property type="match status" value="1"/>
</dbReference>
<dbReference type="Pfam" id="PF00078">
    <property type="entry name" value="RVT_1"/>
    <property type="match status" value="1"/>
</dbReference>
<dbReference type="Proteomes" id="UP000222460">
    <property type="component" value="Unassembled WGS sequence"/>
</dbReference>
<proteinExistence type="predicted"/>
<evidence type="ECO:0000313" key="3">
    <source>
        <dbReference type="Proteomes" id="UP000222460"/>
    </source>
</evidence>
<evidence type="ECO:0000313" key="2">
    <source>
        <dbReference type="EMBL" id="PHH39271.1"/>
    </source>
</evidence>
<dbReference type="AlphaFoldDB" id="A0A2C5W5T9"/>
<reference evidence="3" key="1">
    <citation type="submission" date="2017-10" db="EMBL/GenBank/DDBJ databases">
        <title>FDA dAtabase for Regulatory Grade micrObial Sequences (FDA-ARGOS): Supporting development and validation of Infectious Disease Dx tests.</title>
        <authorList>
            <person name="Goldberg B."/>
            <person name="Campos J."/>
            <person name="Tallon L."/>
            <person name="Sadzewicz L."/>
            <person name="Ott S."/>
            <person name="Zhao X."/>
            <person name="Nagaraj S."/>
            <person name="Vavikolanu K."/>
            <person name="Aluvathingal J."/>
            <person name="Nadendla S."/>
            <person name="Geyer C."/>
            <person name="Sichtig H."/>
        </authorList>
    </citation>
    <scope>NUCLEOTIDE SEQUENCE [LARGE SCALE GENOMIC DNA]</scope>
    <source>
        <strain evidence="3">FDAARGOS_376</strain>
    </source>
</reference>
<name>A0A2C5W5T9_PSEPU</name>
<dbReference type="PROSITE" id="PS50878">
    <property type="entry name" value="RT_POL"/>
    <property type="match status" value="1"/>
</dbReference>
<protein>
    <recommendedName>
        <fullName evidence="1">Reverse transcriptase domain-containing protein</fullName>
    </recommendedName>
</protein>
<dbReference type="InterPro" id="IPR000477">
    <property type="entry name" value="RT_dom"/>
</dbReference>
<dbReference type="RefSeq" id="WP_098964246.1">
    <property type="nucleotide sequence ID" value="NZ_PDKZ01000002.1"/>
</dbReference>